<dbReference type="EMBL" id="AODQ01000056">
    <property type="protein sequence ID" value="EMR02494.1"/>
    <property type="molecule type" value="Genomic_DNA"/>
</dbReference>
<dbReference type="InterPro" id="IPR008969">
    <property type="entry name" value="CarboxyPept-like_regulatory"/>
</dbReference>
<gene>
    <name evidence="1" type="ORF">ADICEAN_02367</name>
</gene>
<dbReference type="AlphaFoldDB" id="M7NVJ0"/>
<accession>M7NVJ0</accession>
<comment type="caution">
    <text evidence="1">The sequence shown here is derived from an EMBL/GenBank/DDBJ whole genome shotgun (WGS) entry which is preliminary data.</text>
</comment>
<protein>
    <submittedName>
        <fullName evidence="1">TonB-linked outer membrane protein, SusC/RagA family</fullName>
    </submittedName>
</protein>
<evidence type="ECO:0000313" key="2">
    <source>
        <dbReference type="Proteomes" id="UP000011910"/>
    </source>
</evidence>
<dbReference type="STRING" id="1279009.ADICEAN_02367"/>
<proteinExistence type="predicted"/>
<sequence length="258" mass="29682">MILKKLILLSLIFFGLLGAAQGQELRQVRGRVVQATDSLRPLPYVQVLNRTRSSGTVSDLEGYFSLRMSDEDKLEFRMIGYQDTTILVSDFARMGYRFPMKEKVVVMRPATIRTTRPDYKPFAPAEKSDDPYVGYRSVRPSGLDPVEQKIGLTTTGSGAALEGAVTQFANLFSKKEKQRKKIRELKAKAAFEEYYNALFNYWFDEKIVAELTGYRGGVLKDFLAFCKPSLQFLEETNEYNAILTIWKYQEQYEALYYR</sequence>
<keyword evidence="2" id="KW-1185">Reference proteome</keyword>
<organism evidence="1 2">
    <name type="scientific">Cesiribacter andamanensis AMV16</name>
    <dbReference type="NCBI Taxonomy" id="1279009"/>
    <lineage>
        <taxon>Bacteria</taxon>
        <taxon>Pseudomonadati</taxon>
        <taxon>Bacteroidota</taxon>
        <taxon>Cytophagia</taxon>
        <taxon>Cytophagales</taxon>
        <taxon>Cesiribacteraceae</taxon>
        <taxon>Cesiribacter</taxon>
    </lineage>
</organism>
<dbReference type="SUPFAM" id="SSF49464">
    <property type="entry name" value="Carboxypeptidase regulatory domain-like"/>
    <property type="match status" value="1"/>
</dbReference>
<evidence type="ECO:0000313" key="1">
    <source>
        <dbReference type="EMBL" id="EMR02494.1"/>
    </source>
</evidence>
<dbReference type="Pfam" id="PF13715">
    <property type="entry name" value="CarbopepD_reg_2"/>
    <property type="match status" value="1"/>
</dbReference>
<reference evidence="1 2" key="1">
    <citation type="journal article" date="2013" name="Genome Announc.">
        <title>Draft Genome Sequence of Cesiribacter andamanensis Strain AMV16T, Isolated from a Soil Sample from a Mud Volcano in the Andaman Islands, India.</title>
        <authorList>
            <person name="Shivaji S."/>
            <person name="Ara S."/>
            <person name="Begum Z."/>
            <person name="Srinivas T.N."/>
            <person name="Singh A."/>
            <person name="Kumar Pinnaka A."/>
        </authorList>
    </citation>
    <scope>NUCLEOTIDE SEQUENCE [LARGE SCALE GENOMIC DNA]</scope>
    <source>
        <strain evidence="1 2">AMV16</strain>
    </source>
</reference>
<name>M7NVJ0_9BACT</name>
<dbReference type="Proteomes" id="UP000011910">
    <property type="component" value="Unassembled WGS sequence"/>
</dbReference>